<evidence type="ECO:0000256" key="1">
    <source>
        <dbReference type="SAM" id="MobiDB-lite"/>
    </source>
</evidence>
<dbReference type="EMBL" id="WNWR01000392">
    <property type="protein sequence ID" value="KAE9980269.1"/>
    <property type="molecule type" value="Genomic_DNA"/>
</dbReference>
<name>A0A8H3V4M3_VENIN</name>
<evidence type="ECO:0000313" key="2">
    <source>
        <dbReference type="EMBL" id="KAE9980269.1"/>
    </source>
</evidence>
<sequence length="68" mass="6805">MISTGVQTVTTTATAPSLPIAPMTKKAKAEAEAAATQAAKGAANGGTEAIEEDTSMGAIKEEDGGKYY</sequence>
<dbReference type="AlphaFoldDB" id="A0A8H3V4M3"/>
<feature type="compositionally biased region" description="Basic and acidic residues" evidence="1">
    <location>
        <begin position="59"/>
        <end position="68"/>
    </location>
</feature>
<comment type="caution">
    <text evidence="2">The sequence shown here is derived from an EMBL/GenBank/DDBJ whole genome shotgun (WGS) entry which is preliminary data.</text>
</comment>
<reference evidence="2 3" key="1">
    <citation type="submission" date="2019-07" db="EMBL/GenBank/DDBJ databases">
        <title>Venturia inaequalis Genome Resource.</title>
        <authorList>
            <person name="Lichtner F.J."/>
        </authorList>
    </citation>
    <scope>NUCLEOTIDE SEQUENCE [LARGE SCALE GENOMIC DNA]</scope>
    <source>
        <strain evidence="2 3">DMI_063113</strain>
    </source>
</reference>
<evidence type="ECO:0000313" key="3">
    <source>
        <dbReference type="Proteomes" id="UP000490939"/>
    </source>
</evidence>
<proteinExistence type="predicted"/>
<accession>A0A8H3V4M3</accession>
<keyword evidence="3" id="KW-1185">Reference proteome</keyword>
<feature type="region of interest" description="Disordered" evidence="1">
    <location>
        <begin position="39"/>
        <end position="68"/>
    </location>
</feature>
<protein>
    <submittedName>
        <fullName evidence="2">Uncharacterized protein</fullName>
    </submittedName>
</protein>
<organism evidence="2 3">
    <name type="scientific">Venturia inaequalis</name>
    <name type="common">Apple scab fungus</name>
    <dbReference type="NCBI Taxonomy" id="5025"/>
    <lineage>
        <taxon>Eukaryota</taxon>
        <taxon>Fungi</taxon>
        <taxon>Dikarya</taxon>
        <taxon>Ascomycota</taxon>
        <taxon>Pezizomycotina</taxon>
        <taxon>Dothideomycetes</taxon>
        <taxon>Pleosporomycetidae</taxon>
        <taxon>Venturiales</taxon>
        <taxon>Venturiaceae</taxon>
        <taxon>Venturia</taxon>
    </lineage>
</organism>
<gene>
    <name evidence="2" type="ORF">EG327_006656</name>
</gene>
<dbReference type="Proteomes" id="UP000490939">
    <property type="component" value="Unassembled WGS sequence"/>
</dbReference>